<comment type="caution">
    <text evidence="2">The sequence shown here is derived from an EMBL/GenBank/DDBJ whole genome shotgun (WGS) entry which is preliminary data.</text>
</comment>
<feature type="transmembrane region" description="Helical" evidence="1">
    <location>
        <begin position="239"/>
        <end position="257"/>
    </location>
</feature>
<evidence type="ECO:0000313" key="2">
    <source>
        <dbReference type="EMBL" id="MFL0247050.1"/>
    </source>
</evidence>
<feature type="transmembrane region" description="Helical" evidence="1">
    <location>
        <begin position="134"/>
        <end position="154"/>
    </location>
</feature>
<proteinExistence type="predicted"/>
<dbReference type="Proteomes" id="UP001623591">
    <property type="component" value="Unassembled WGS sequence"/>
</dbReference>
<reference evidence="2 3" key="1">
    <citation type="submission" date="2024-11" db="EMBL/GenBank/DDBJ databases">
        <authorList>
            <person name="Heng Y.C."/>
            <person name="Lim A.C.H."/>
            <person name="Lee J.K.Y."/>
            <person name="Kittelmann S."/>
        </authorList>
    </citation>
    <scope>NUCLEOTIDE SEQUENCE [LARGE SCALE GENOMIC DNA]</scope>
    <source>
        <strain evidence="2 3">WILCCON 0185</strain>
    </source>
</reference>
<feature type="transmembrane region" description="Helical" evidence="1">
    <location>
        <begin position="169"/>
        <end position="195"/>
    </location>
</feature>
<dbReference type="Pfam" id="PF07854">
    <property type="entry name" value="DUF1646"/>
    <property type="match status" value="1"/>
</dbReference>
<dbReference type="EMBL" id="JBJHZZ010000004">
    <property type="protein sequence ID" value="MFL0247050.1"/>
    <property type="molecule type" value="Genomic_DNA"/>
</dbReference>
<feature type="transmembrane region" description="Helical" evidence="1">
    <location>
        <begin position="57"/>
        <end position="75"/>
    </location>
</feature>
<feature type="transmembrane region" description="Helical" evidence="1">
    <location>
        <begin position="28"/>
        <end position="50"/>
    </location>
</feature>
<organism evidence="2 3">
    <name type="scientific">Candidatus Clostridium stratigraminis</name>
    <dbReference type="NCBI Taxonomy" id="3381661"/>
    <lineage>
        <taxon>Bacteria</taxon>
        <taxon>Bacillati</taxon>
        <taxon>Bacillota</taxon>
        <taxon>Clostridia</taxon>
        <taxon>Eubacteriales</taxon>
        <taxon>Clostridiaceae</taxon>
        <taxon>Clostridium</taxon>
    </lineage>
</organism>
<accession>A0ABW8T521</accession>
<keyword evidence="1" id="KW-0812">Transmembrane</keyword>
<evidence type="ECO:0000256" key="1">
    <source>
        <dbReference type="SAM" id="Phobius"/>
    </source>
</evidence>
<dbReference type="InterPro" id="IPR012443">
    <property type="entry name" value="DUF1646"/>
</dbReference>
<sequence length="355" mass="39182">MFLGLVIILLLVLTLPFKIKIVEHNLEVFLFLMGISSTIVSGVLNTHLILDVFQNKLIYFIALAVLIAGLIFKALKEKVQGIINIILKKLSLKIFIFLVIVILGLASSVITAIISALLLVEIVNAMPIKRKDKVNIVILACFSIGLGAVLTPVGEPLATIVISKLNANFWYLAECLGIYIISGVLLMGLLGAFIIKADKVKVHDDFKAVNHKHDEDYYFLDPDIDNETYKEVIFRALKIFLFIFALELLGAGFKPLIDTYIINLDSKLLYFINMISAVLDNATLAAAEISLKMTKIQIESVLMGLLISGGMLIPGNIPNIISAHKLKINSKEWAKLGVPVGAALMLLYFVIIFIF</sequence>
<keyword evidence="1" id="KW-0472">Membrane</keyword>
<feature type="transmembrane region" description="Helical" evidence="1">
    <location>
        <begin position="301"/>
        <end position="321"/>
    </location>
</feature>
<feature type="transmembrane region" description="Helical" evidence="1">
    <location>
        <begin position="333"/>
        <end position="354"/>
    </location>
</feature>
<dbReference type="RefSeq" id="WP_406769502.1">
    <property type="nucleotide sequence ID" value="NZ_JBJHZZ010000004.1"/>
</dbReference>
<keyword evidence="1" id="KW-1133">Transmembrane helix</keyword>
<protein>
    <submittedName>
        <fullName evidence="2">DUF1646 family protein</fullName>
    </submittedName>
</protein>
<evidence type="ECO:0000313" key="3">
    <source>
        <dbReference type="Proteomes" id="UP001623591"/>
    </source>
</evidence>
<gene>
    <name evidence="2" type="ORF">ACJDUG_08700</name>
</gene>
<dbReference type="PIRSF" id="PIRSF019205">
    <property type="entry name" value="DUF1646"/>
    <property type="match status" value="1"/>
</dbReference>
<name>A0ABW8T521_9CLOT</name>
<keyword evidence="3" id="KW-1185">Reference proteome</keyword>
<feature type="transmembrane region" description="Helical" evidence="1">
    <location>
        <begin position="95"/>
        <end position="122"/>
    </location>
</feature>